<gene>
    <name evidence="5" type="ORF">FHR23_001215</name>
</gene>
<dbReference type="EMBL" id="JACIJI010000001">
    <property type="protein sequence ID" value="MBB5718308.1"/>
    <property type="molecule type" value="Genomic_DNA"/>
</dbReference>
<feature type="domain" description="HTH araC/xylS-type" evidence="4">
    <location>
        <begin position="159"/>
        <end position="258"/>
    </location>
</feature>
<evidence type="ECO:0000256" key="1">
    <source>
        <dbReference type="ARBA" id="ARBA00023015"/>
    </source>
</evidence>
<dbReference type="Gene3D" id="1.10.10.60">
    <property type="entry name" value="Homeodomain-like"/>
    <property type="match status" value="1"/>
</dbReference>
<dbReference type="AlphaFoldDB" id="A0A840YXC0"/>
<keyword evidence="2 5" id="KW-0238">DNA-binding</keyword>
<comment type="caution">
    <text evidence="5">The sequence shown here is derived from an EMBL/GenBank/DDBJ whole genome shotgun (WGS) entry which is preliminary data.</text>
</comment>
<dbReference type="SMART" id="SM00342">
    <property type="entry name" value="HTH_ARAC"/>
    <property type="match status" value="1"/>
</dbReference>
<keyword evidence="6" id="KW-1185">Reference proteome</keyword>
<evidence type="ECO:0000256" key="3">
    <source>
        <dbReference type="ARBA" id="ARBA00023163"/>
    </source>
</evidence>
<dbReference type="RefSeq" id="WP_246359692.1">
    <property type="nucleotide sequence ID" value="NZ_BAABIF010000004.1"/>
</dbReference>
<accession>A0A840YXC0</accession>
<proteinExistence type="predicted"/>
<evidence type="ECO:0000313" key="5">
    <source>
        <dbReference type="EMBL" id="MBB5718308.1"/>
    </source>
</evidence>
<organism evidence="5 6">
    <name type="scientific">Stakelama sediminis</name>
    <dbReference type="NCBI Taxonomy" id="463200"/>
    <lineage>
        <taxon>Bacteria</taxon>
        <taxon>Pseudomonadati</taxon>
        <taxon>Pseudomonadota</taxon>
        <taxon>Alphaproteobacteria</taxon>
        <taxon>Sphingomonadales</taxon>
        <taxon>Sphingomonadaceae</taxon>
        <taxon>Stakelama</taxon>
    </lineage>
</organism>
<evidence type="ECO:0000256" key="2">
    <source>
        <dbReference type="ARBA" id="ARBA00023125"/>
    </source>
</evidence>
<dbReference type="PROSITE" id="PS01124">
    <property type="entry name" value="HTH_ARAC_FAMILY_2"/>
    <property type="match status" value="1"/>
</dbReference>
<evidence type="ECO:0000259" key="4">
    <source>
        <dbReference type="PROSITE" id="PS01124"/>
    </source>
</evidence>
<keyword evidence="1" id="KW-0805">Transcription regulation</keyword>
<dbReference type="GO" id="GO:0003700">
    <property type="term" value="F:DNA-binding transcription factor activity"/>
    <property type="evidence" value="ECO:0007669"/>
    <property type="project" value="InterPro"/>
</dbReference>
<dbReference type="Pfam" id="PF12833">
    <property type="entry name" value="HTH_18"/>
    <property type="match status" value="1"/>
</dbReference>
<keyword evidence="3" id="KW-0804">Transcription</keyword>
<evidence type="ECO:0000313" key="6">
    <source>
        <dbReference type="Proteomes" id="UP000554342"/>
    </source>
</evidence>
<dbReference type="InterPro" id="IPR018060">
    <property type="entry name" value="HTH_AraC"/>
</dbReference>
<dbReference type="InterPro" id="IPR050204">
    <property type="entry name" value="AraC_XylS_family_regulators"/>
</dbReference>
<name>A0A840YXC0_9SPHN</name>
<protein>
    <submittedName>
        <fullName evidence="5">AraC-like DNA-binding protein</fullName>
    </submittedName>
</protein>
<dbReference type="GO" id="GO:0043565">
    <property type="term" value="F:sequence-specific DNA binding"/>
    <property type="evidence" value="ECO:0007669"/>
    <property type="project" value="InterPro"/>
</dbReference>
<dbReference type="Proteomes" id="UP000554342">
    <property type="component" value="Unassembled WGS sequence"/>
</dbReference>
<reference evidence="5 6" key="1">
    <citation type="submission" date="2020-08" db="EMBL/GenBank/DDBJ databases">
        <title>Genomic Encyclopedia of Type Strains, Phase IV (KMG-IV): sequencing the most valuable type-strain genomes for metagenomic binning, comparative biology and taxonomic classification.</title>
        <authorList>
            <person name="Goeker M."/>
        </authorList>
    </citation>
    <scope>NUCLEOTIDE SEQUENCE [LARGE SCALE GENOMIC DNA]</scope>
    <source>
        <strain evidence="5 6">DSM 27203</strain>
    </source>
</reference>
<sequence length="284" mass="31060">MLDKLQLEYHLPSDDLTGHVTVFYHFNAQLPRFDDTERADHAQLRFRLTAGGGTYRFPDGTTQDAGDIHIIGPTSGAVQVSAPGPVELIGCGITPVGWAAMIGSDASAMLNRVLDGESLFGPLARQTLQALKSVESFGEKVVILEDMIRRIEVAKPRDLDFARVVDDWLAGTTSPEIDVLVEATSLSPRQLERRCKALYGLPPKMLARKYRALRAAVAMMTHGDTPGDAVERGFYDQSHLIREVKHFTGLTPGKIRESPGLLAQLTIAERYGLGGSVHRIVSDT</sequence>
<dbReference type="PANTHER" id="PTHR46796">
    <property type="entry name" value="HTH-TYPE TRANSCRIPTIONAL ACTIVATOR RHAS-RELATED"/>
    <property type="match status" value="1"/>
</dbReference>